<accession>A0A4Q2IY27</accession>
<dbReference type="InterPro" id="IPR010662">
    <property type="entry name" value="RBBP9/YdeN"/>
</dbReference>
<keyword evidence="2" id="KW-1185">Reference proteome</keyword>
<dbReference type="RefSeq" id="WP_129341164.1">
    <property type="nucleotide sequence ID" value="NZ_JACIDD010000001.1"/>
</dbReference>
<dbReference type="OrthoDB" id="9804993at2"/>
<dbReference type="AlphaFoldDB" id="A0A4Q2IY27"/>
<evidence type="ECO:0000313" key="2">
    <source>
        <dbReference type="Proteomes" id="UP000292347"/>
    </source>
</evidence>
<dbReference type="InterPro" id="IPR029058">
    <property type="entry name" value="AB_hydrolase_fold"/>
</dbReference>
<comment type="caution">
    <text evidence="1">The sequence shown here is derived from an EMBL/GenBank/DDBJ whole genome shotgun (WGS) entry which is preliminary data.</text>
</comment>
<protein>
    <submittedName>
        <fullName evidence="1">Alpha/beta hydrolase</fullName>
    </submittedName>
</protein>
<sequence length="226" mass="24309">MASSSSNEALHPTVLTVPGLNGSGPSHWQTLWEQSRPDTVRVDLGMWHTPHRNSWVTKLDQAIRRAEAPVVLVAHSLGCIAVAWWAELSPQLPDGPVVGALLVAPADVDRPEAPAEVKGFASTPRLRLPFPSIVVASRNDPWITLERARGFAADWGSEFIDAGARGHLNADSGLGEWRAGQELLDGVLLESFEAGGHGTAPVEARSLVAREVRRRADFGGFEARPA</sequence>
<dbReference type="Pfam" id="PF06821">
    <property type="entry name" value="Ser_hydrolase"/>
    <property type="match status" value="1"/>
</dbReference>
<organism evidence="1 2">
    <name type="scientific">Sphingomonas desiccabilis</name>
    <dbReference type="NCBI Taxonomy" id="429134"/>
    <lineage>
        <taxon>Bacteria</taxon>
        <taxon>Pseudomonadati</taxon>
        <taxon>Pseudomonadota</taxon>
        <taxon>Alphaproteobacteria</taxon>
        <taxon>Sphingomonadales</taxon>
        <taxon>Sphingomonadaceae</taxon>
        <taxon>Sphingomonas</taxon>
    </lineage>
</organism>
<dbReference type="EMBL" id="SDPT01000001">
    <property type="protein sequence ID" value="RXZ35396.1"/>
    <property type="molecule type" value="Genomic_DNA"/>
</dbReference>
<dbReference type="GO" id="GO:0016787">
    <property type="term" value="F:hydrolase activity"/>
    <property type="evidence" value="ECO:0007669"/>
    <property type="project" value="UniProtKB-KW"/>
</dbReference>
<dbReference type="Proteomes" id="UP000292347">
    <property type="component" value="Unassembled WGS sequence"/>
</dbReference>
<evidence type="ECO:0000313" key="1">
    <source>
        <dbReference type="EMBL" id="RXZ35396.1"/>
    </source>
</evidence>
<keyword evidence="1" id="KW-0378">Hydrolase</keyword>
<reference evidence="1 2" key="1">
    <citation type="submission" date="2019-01" db="EMBL/GenBank/DDBJ databases">
        <title>Sphingomonas mucosissima sp. nov. and Sphingomonas desiccabilis sp. nov., from biological soil crusts in the Colorado Plateau, USA.</title>
        <authorList>
            <person name="Zhu D."/>
        </authorList>
    </citation>
    <scope>NUCLEOTIDE SEQUENCE [LARGE SCALE GENOMIC DNA]</scope>
    <source>
        <strain evidence="1 2">CP1D</strain>
    </source>
</reference>
<gene>
    <name evidence="1" type="ORF">EO081_07200</name>
</gene>
<name>A0A4Q2IY27_9SPHN</name>
<dbReference type="Gene3D" id="3.40.50.1820">
    <property type="entry name" value="alpha/beta hydrolase"/>
    <property type="match status" value="1"/>
</dbReference>
<dbReference type="SUPFAM" id="SSF53474">
    <property type="entry name" value="alpha/beta-Hydrolases"/>
    <property type="match status" value="1"/>
</dbReference>
<proteinExistence type="predicted"/>